<sequence length="253" mass="28975">MEEKMLIENQFHILNGDALKDRFPQKIPGEVIVARECLVDGEVKSESLSDFFAKRAAYISSAYPGFTEADYYGETVSEMEKIMKIPDGAHVYLWFEDDLFCQVNFWFVVALLSQHVRGCKLYLVRPMTSLYYGFGGLDQAGLWEAYGQSAEIKEVDQVAALWKAYQREDHEALMQGARKLEATFPFVLPAVEAYFDSIPSKDDLGRPKKTLLAIMEELETVAFGPVFQEFHKRESIYGYGDLQVKRLFDELRA</sequence>
<organism evidence="2 3">
    <name type="scientific">Echinicola vietnamensis (strain DSM 17526 / LMG 23754 / KMM 6221)</name>
    <dbReference type="NCBI Taxonomy" id="926556"/>
    <lineage>
        <taxon>Bacteria</taxon>
        <taxon>Pseudomonadati</taxon>
        <taxon>Bacteroidota</taxon>
        <taxon>Cytophagia</taxon>
        <taxon>Cytophagales</taxon>
        <taxon>Cyclobacteriaceae</taxon>
        <taxon>Echinicola</taxon>
    </lineage>
</organism>
<dbReference type="STRING" id="926556.Echvi_3869"/>
<dbReference type="KEGG" id="evi:Echvi_3869"/>
<dbReference type="eggNOG" id="ENOG502Z84S">
    <property type="taxonomic scope" value="Bacteria"/>
</dbReference>
<keyword evidence="3" id="KW-1185">Reference proteome</keyword>
<dbReference type="InterPro" id="IPR014973">
    <property type="entry name" value="DUF1835"/>
</dbReference>
<dbReference type="EMBL" id="CP003346">
    <property type="protein sequence ID" value="AGA80081.1"/>
    <property type="molecule type" value="Genomic_DNA"/>
</dbReference>
<feature type="domain" description="DUF1835" evidence="1">
    <location>
        <begin position="17"/>
        <end position="114"/>
    </location>
</feature>
<reference evidence="3" key="1">
    <citation type="submission" date="2012-02" db="EMBL/GenBank/DDBJ databases">
        <title>The complete genome of Echinicola vietnamensis DSM 17526.</title>
        <authorList>
            <person name="Lucas S."/>
            <person name="Copeland A."/>
            <person name="Lapidus A."/>
            <person name="Glavina del Rio T."/>
            <person name="Dalin E."/>
            <person name="Tice H."/>
            <person name="Bruce D."/>
            <person name="Goodwin L."/>
            <person name="Pitluck S."/>
            <person name="Peters L."/>
            <person name="Ovchinnikova G."/>
            <person name="Teshima H."/>
            <person name="Kyrpides N."/>
            <person name="Mavromatis K."/>
            <person name="Ivanova N."/>
            <person name="Brettin T."/>
            <person name="Detter J.C."/>
            <person name="Han C."/>
            <person name="Larimer F."/>
            <person name="Land M."/>
            <person name="Hauser L."/>
            <person name="Markowitz V."/>
            <person name="Cheng J.-F."/>
            <person name="Hugenholtz P."/>
            <person name="Woyke T."/>
            <person name="Wu D."/>
            <person name="Brambilla E."/>
            <person name="Klenk H.-P."/>
            <person name="Eisen J.A."/>
        </authorList>
    </citation>
    <scope>NUCLEOTIDE SEQUENCE [LARGE SCALE GENOMIC DNA]</scope>
    <source>
        <strain evidence="3">DSM 17526 / LMG 23754 / KMM 6221</strain>
    </source>
</reference>
<proteinExistence type="predicted"/>
<dbReference type="RefSeq" id="WP_015267622.1">
    <property type="nucleotide sequence ID" value="NC_019904.1"/>
</dbReference>
<dbReference type="AlphaFoldDB" id="L0G507"/>
<gene>
    <name evidence="2" type="ordered locus">Echvi_3869</name>
</gene>
<accession>L0G507</accession>
<dbReference type="Pfam" id="PF08874">
    <property type="entry name" value="DUF1835"/>
    <property type="match status" value="1"/>
</dbReference>
<name>L0G507_ECHVK</name>
<dbReference type="HOGENOM" id="CLU_057511_1_0_10"/>
<dbReference type="PATRIC" id="fig|926556.3.peg.4073"/>
<dbReference type="Proteomes" id="UP000010796">
    <property type="component" value="Chromosome"/>
</dbReference>
<evidence type="ECO:0000313" key="2">
    <source>
        <dbReference type="EMBL" id="AGA80081.1"/>
    </source>
</evidence>
<evidence type="ECO:0000259" key="1">
    <source>
        <dbReference type="Pfam" id="PF08874"/>
    </source>
</evidence>
<evidence type="ECO:0000313" key="3">
    <source>
        <dbReference type="Proteomes" id="UP000010796"/>
    </source>
</evidence>
<protein>
    <recommendedName>
        <fullName evidence="1">DUF1835 domain-containing protein</fullName>
    </recommendedName>
</protein>